<gene>
    <name evidence="2" type="ORF">PMAYCL1PPCAC_18191</name>
    <name evidence="3" type="ORF">PMAYCL1PPCAC_19075</name>
</gene>
<name>A0AAN5CP06_9BILA</name>
<comment type="caution">
    <text evidence="2">The sequence shown here is derived from an EMBL/GenBank/DDBJ whole genome shotgun (WGS) entry which is preliminary data.</text>
</comment>
<sequence length="86" mass="10423">AHSPYYFFAQFCNLIITSYTIISQLQFYYYFSILFPLLIHINRFSSFILIFQHTLHLLRCFYEYDSTETTNEASIESIHAFNHYRS</sequence>
<feature type="non-terminal residue" evidence="2">
    <location>
        <position position="1"/>
    </location>
</feature>
<proteinExistence type="predicted"/>
<evidence type="ECO:0000256" key="1">
    <source>
        <dbReference type="SAM" id="Phobius"/>
    </source>
</evidence>
<feature type="transmembrane region" description="Helical" evidence="1">
    <location>
        <begin position="5"/>
        <end position="22"/>
    </location>
</feature>
<keyword evidence="1" id="KW-0812">Transmembrane</keyword>
<dbReference type="EMBL" id="BTRK01000004">
    <property type="protein sequence ID" value="GMR47996.1"/>
    <property type="molecule type" value="Genomic_DNA"/>
</dbReference>
<feature type="transmembrane region" description="Helical" evidence="1">
    <location>
        <begin position="28"/>
        <end position="51"/>
    </location>
</feature>
<protein>
    <submittedName>
        <fullName evidence="2">Uncharacterized protein</fullName>
    </submittedName>
</protein>
<evidence type="ECO:0000313" key="2">
    <source>
        <dbReference type="EMBL" id="GMR47996.1"/>
    </source>
</evidence>
<evidence type="ECO:0000313" key="3">
    <source>
        <dbReference type="EMBL" id="GMR48880.1"/>
    </source>
</evidence>
<reference evidence="2" key="2">
    <citation type="submission" date="2023-06" db="EMBL/GenBank/DDBJ databases">
        <title>Genome assembly of Pristionchus species.</title>
        <authorList>
            <person name="Yoshida K."/>
            <person name="Sommer R.J."/>
        </authorList>
    </citation>
    <scope>NUCLEOTIDE SEQUENCE</scope>
    <source>
        <strain evidence="2 4">RS5460</strain>
    </source>
</reference>
<dbReference type="EMBL" id="BTRK01000004">
    <property type="protein sequence ID" value="GMR48880.1"/>
    <property type="molecule type" value="Genomic_DNA"/>
</dbReference>
<reference evidence="4" key="1">
    <citation type="submission" date="2022-10" db="EMBL/GenBank/DDBJ databases">
        <title>Genome assembly of Pristionchus species.</title>
        <authorList>
            <person name="Yoshida K."/>
            <person name="Sommer R.J."/>
        </authorList>
    </citation>
    <scope>NUCLEOTIDE SEQUENCE [LARGE SCALE GENOMIC DNA]</scope>
    <source>
        <strain evidence="4">RS5460</strain>
    </source>
</reference>
<dbReference type="AlphaFoldDB" id="A0AAN5CP06"/>
<keyword evidence="1" id="KW-0472">Membrane</keyword>
<dbReference type="Proteomes" id="UP001328107">
    <property type="component" value="Unassembled WGS sequence"/>
</dbReference>
<accession>A0AAN5CP06</accession>
<organism evidence="2 4">
    <name type="scientific">Pristionchus mayeri</name>
    <dbReference type="NCBI Taxonomy" id="1317129"/>
    <lineage>
        <taxon>Eukaryota</taxon>
        <taxon>Metazoa</taxon>
        <taxon>Ecdysozoa</taxon>
        <taxon>Nematoda</taxon>
        <taxon>Chromadorea</taxon>
        <taxon>Rhabditida</taxon>
        <taxon>Rhabditina</taxon>
        <taxon>Diplogasteromorpha</taxon>
        <taxon>Diplogasteroidea</taxon>
        <taxon>Neodiplogasteridae</taxon>
        <taxon>Pristionchus</taxon>
    </lineage>
</organism>
<keyword evidence="1" id="KW-1133">Transmembrane helix</keyword>
<evidence type="ECO:0000313" key="4">
    <source>
        <dbReference type="Proteomes" id="UP001328107"/>
    </source>
</evidence>
<keyword evidence="4" id="KW-1185">Reference proteome</keyword>